<dbReference type="WBParaSite" id="TASK_0000401401-mRNA-1">
    <property type="protein sequence ID" value="TASK_0000401401-mRNA-1"/>
    <property type="gene ID" value="TASK_0000401401"/>
</dbReference>
<dbReference type="InterPro" id="IPR001356">
    <property type="entry name" value="HD"/>
</dbReference>
<evidence type="ECO:0000256" key="4">
    <source>
        <dbReference type="ARBA" id="ARBA00023242"/>
    </source>
</evidence>
<reference evidence="9 10" key="2">
    <citation type="submission" date="2018-11" db="EMBL/GenBank/DDBJ databases">
        <authorList>
            <consortium name="Pathogen Informatics"/>
        </authorList>
    </citation>
    <scope>NUCLEOTIDE SEQUENCE [LARGE SCALE GENOMIC DNA]</scope>
</reference>
<keyword evidence="2 5" id="KW-0238">DNA-binding</keyword>
<evidence type="ECO:0000256" key="2">
    <source>
        <dbReference type="ARBA" id="ARBA00023125"/>
    </source>
</evidence>
<dbReference type="SUPFAM" id="SSF46689">
    <property type="entry name" value="Homeodomain-like"/>
    <property type="match status" value="1"/>
</dbReference>
<evidence type="ECO:0000256" key="6">
    <source>
        <dbReference type="RuleBase" id="RU000682"/>
    </source>
</evidence>
<dbReference type="InterPro" id="IPR009057">
    <property type="entry name" value="Homeodomain-like_sf"/>
</dbReference>
<dbReference type="EMBL" id="UYRS01018324">
    <property type="protein sequence ID" value="VDK32736.1"/>
    <property type="molecule type" value="Genomic_DNA"/>
</dbReference>
<name>A0A0R3W2G9_TAEAS</name>
<feature type="DNA-binding region" description="Homeobox" evidence="5">
    <location>
        <begin position="180"/>
        <end position="239"/>
    </location>
</feature>
<evidence type="ECO:0000256" key="7">
    <source>
        <dbReference type="SAM" id="MobiDB-lite"/>
    </source>
</evidence>
<evidence type="ECO:0000313" key="10">
    <source>
        <dbReference type="Proteomes" id="UP000282613"/>
    </source>
</evidence>
<dbReference type="Pfam" id="PF00046">
    <property type="entry name" value="Homeodomain"/>
    <property type="match status" value="1"/>
</dbReference>
<keyword evidence="3 5" id="KW-0371">Homeobox</keyword>
<dbReference type="SMART" id="SM00389">
    <property type="entry name" value="HOX"/>
    <property type="match status" value="1"/>
</dbReference>
<comment type="subcellular location">
    <subcellularLocation>
        <location evidence="1 5 6">Nucleus</location>
    </subcellularLocation>
</comment>
<accession>A0A0R3W2G9</accession>
<keyword evidence="10" id="KW-1185">Reference proteome</keyword>
<evidence type="ECO:0000256" key="3">
    <source>
        <dbReference type="ARBA" id="ARBA00023155"/>
    </source>
</evidence>
<dbReference type="Gene3D" id="1.10.10.60">
    <property type="entry name" value="Homeodomain-like"/>
    <property type="match status" value="1"/>
</dbReference>
<dbReference type="AlphaFoldDB" id="A0A0R3W2G9"/>
<protein>
    <submittedName>
        <fullName evidence="11">Homeobox domain-containing protein</fullName>
    </submittedName>
</protein>
<dbReference type="OrthoDB" id="6268633at2759"/>
<dbReference type="Proteomes" id="UP000282613">
    <property type="component" value="Unassembled WGS sequence"/>
</dbReference>
<evidence type="ECO:0000313" key="11">
    <source>
        <dbReference type="WBParaSite" id="TASK_0000401401-mRNA-1"/>
    </source>
</evidence>
<dbReference type="InterPro" id="IPR050848">
    <property type="entry name" value="Homeobox_TF"/>
</dbReference>
<evidence type="ECO:0000259" key="8">
    <source>
        <dbReference type="PROSITE" id="PS50071"/>
    </source>
</evidence>
<dbReference type="GO" id="GO:0003677">
    <property type="term" value="F:DNA binding"/>
    <property type="evidence" value="ECO:0007669"/>
    <property type="project" value="UniProtKB-UniRule"/>
</dbReference>
<feature type="region of interest" description="Disordered" evidence="7">
    <location>
        <begin position="109"/>
        <end position="178"/>
    </location>
</feature>
<dbReference type="GO" id="GO:0000981">
    <property type="term" value="F:DNA-binding transcription factor activity, RNA polymerase II-specific"/>
    <property type="evidence" value="ECO:0007669"/>
    <property type="project" value="InterPro"/>
</dbReference>
<keyword evidence="4 5" id="KW-0539">Nucleus</keyword>
<feature type="domain" description="Homeobox" evidence="8">
    <location>
        <begin position="178"/>
        <end position="238"/>
    </location>
</feature>
<dbReference type="GO" id="GO:0005634">
    <property type="term" value="C:nucleus"/>
    <property type="evidence" value="ECO:0007669"/>
    <property type="project" value="UniProtKB-SubCell"/>
</dbReference>
<proteinExistence type="predicted"/>
<dbReference type="CDD" id="cd00086">
    <property type="entry name" value="homeodomain"/>
    <property type="match status" value="1"/>
</dbReference>
<dbReference type="PANTHER" id="PTHR24333">
    <property type="entry name" value="HOMEO BOX HB9 LIKE A-RELATED"/>
    <property type="match status" value="1"/>
</dbReference>
<dbReference type="InterPro" id="IPR017970">
    <property type="entry name" value="Homeobox_CS"/>
</dbReference>
<feature type="compositionally biased region" description="Polar residues" evidence="7">
    <location>
        <begin position="153"/>
        <end position="166"/>
    </location>
</feature>
<evidence type="ECO:0000256" key="5">
    <source>
        <dbReference type="PROSITE-ProRule" id="PRU00108"/>
    </source>
</evidence>
<evidence type="ECO:0000256" key="1">
    <source>
        <dbReference type="ARBA" id="ARBA00004123"/>
    </source>
</evidence>
<dbReference type="STRING" id="60517.A0A0R3W2G9"/>
<dbReference type="PANTHER" id="PTHR24333:SF5">
    <property type="entry name" value="VENT HOMEOBOX"/>
    <property type="match status" value="1"/>
</dbReference>
<dbReference type="PROSITE" id="PS00027">
    <property type="entry name" value="HOMEOBOX_1"/>
    <property type="match status" value="1"/>
</dbReference>
<reference evidence="11" key="1">
    <citation type="submission" date="2017-02" db="UniProtKB">
        <authorList>
            <consortium name="WormBaseParasite"/>
        </authorList>
    </citation>
    <scope>IDENTIFICATION</scope>
</reference>
<dbReference type="PROSITE" id="PS50071">
    <property type="entry name" value="HOMEOBOX_2"/>
    <property type="match status" value="1"/>
</dbReference>
<sequence>MLGSADRDAICSLSILLGNHRNALSCAVKPLSLLLPDKYAPCVVPTVPSPKELLSANWGLSRPREYVKLLEGLVSSWRIFATKREVHVLDDTPSYLTSSTHETVAAQDLTESDENTFKESSCSPPDSPTISSSLLSPPSSTATAASTGACVTPKTSTEPSRGGPNSTEHRKERSSRAKRYRKARAYFQPHHLYALESFYKHQTYLSTHDREVLSQRLGLSEDRIRTWFQNRRMKEKRKPRTQNVASTNVLNLSVNKTVVEYS</sequence>
<organism evidence="11">
    <name type="scientific">Taenia asiatica</name>
    <name type="common">Asian tapeworm</name>
    <dbReference type="NCBI Taxonomy" id="60517"/>
    <lineage>
        <taxon>Eukaryota</taxon>
        <taxon>Metazoa</taxon>
        <taxon>Spiralia</taxon>
        <taxon>Lophotrochozoa</taxon>
        <taxon>Platyhelminthes</taxon>
        <taxon>Cestoda</taxon>
        <taxon>Eucestoda</taxon>
        <taxon>Cyclophyllidea</taxon>
        <taxon>Taeniidae</taxon>
        <taxon>Taenia</taxon>
    </lineage>
</organism>
<feature type="compositionally biased region" description="Low complexity" evidence="7">
    <location>
        <begin position="120"/>
        <end position="149"/>
    </location>
</feature>
<evidence type="ECO:0000313" key="9">
    <source>
        <dbReference type="EMBL" id="VDK32736.1"/>
    </source>
</evidence>
<gene>
    <name evidence="9" type="ORF">TASK_LOCUS4015</name>
</gene>